<feature type="region of interest" description="Disordered" evidence="1">
    <location>
        <begin position="178"/>
        <end position="220"/>
    </location>
</feature>
<comment type="caution">
    <text evidence="3">The sequence shown here is derived from an EMBL/GenBank/DDBJ whole genome shotgun (WGS) entry which is preliminary data.</text>
</comment>
<gene>
    <name evidence="3" type="ORF">N0F65_009259</name>
</gene>
<feature type="transmembrane region" description="Helical" evidence="2">
    <location>
        <begin position="134"/>
        <end position="157"/>
    </location>
</feature>
<keyword evidence="4" id="KW-1185">Reference proteome</keyword>
<evidence type="ECO:0000256" key="1">
    <source>
        <dbReference type="SAM" id="MobiDB-lite"/>
    </source>
</evidence>
<sequence>MCGGYLICKTVFLHDAVWIEGENKKSFRNIFLMLPQTLALGFLLYYACTFGKGSSAFVHPMLAEAYPHQCIILLLTCAVLSSGFRAAMVVRNTADVEERETLTLAISFVDMTACRVREIVDCERREDGSVRGDVWLRVLHMVGTLLLLIAMTSVAILHKLNFMIMRVRSIDLSAFHPTEHRTRSPHATDTTKGSPTHDQRLFSIEPTETPTDLEEKMAGR</sequence>
<proteinExistence type="predicted"/>
<feature type="transmembrane region" description="Helical" evidence="2">
    <location>
        <begin position="30"/>
        <end position="49"/>
    </location>
</feature>
<reference evidence="3" key="1">
    <citation type="submission" date="2022-11" db="EMBL/GenBank/DDBJ databases">
        <authorList>
            <person name="Morgan W.R."/>
            <person name="Tartar A."/>
        </authorList>
    </citation>
    <scope>NUCLEOTIDE SEQUENCE</scope>
    <source>
        <strain evidence="3">ARSEF 373</strain>
    </source>
</reference>
<evidence type="ECO:0000313" key="4">
    <source>
        <dbReference type="Proteomes" id="UP001146120"/>
    </source>
</evidence>
<evidence type="ECO:0008006" key="5">
    <source>
        <dbReference type="Google" id="ProtNLM"/>
    </source>
</evidence>
<feature type="non-terminal residue" evidence="3">
    <location>
        <position position="220"/>
    </location>
</feature>
<dbReference type="Proteomes" id="UP001146120">
    <property type="component" value="Unassembled WGS sequence"/>
</dbReference>
<name>A0AAV2YQA6_9STRA</name>
<dbReference type="EMBL" id="DAKRPA010000182">
    <property type="protein sequence ID" value="DAZ95958.1"/>
    <property type="molecule type" value="Genomic_DNA"/>
</dbReference>
<keyword evidence="2" id="KW-1133">Transmembrane helix</keyword>
<keyword evidence="2" id="KW-0472">Membrane</keyword>
<feature type="transmembrane region" description="Helical" evidence="2">
    <location>
        <begin position="70"/>
        <end position="90"/>
    </location>
</feature>
<protein>
    <recommendedName>
        <fullName evidence="5">Transmembrane protein</fullName>
    </recommendedName>
</protein>
<keyword evidence="2" id="KW-0812">Transmembrane</keyword>
<dbReference type="AlphaFoldDB" id="A0AAV2YQA6"/>
<feature type="compositionally biased region" description="Polar residues" evidence="1">
    <location>
        <begin position="185"/>
        <end position="194"/>
    </location>
</feature>
<evidence type="ECO:0000256" key="2">
    <source>
        <dbReference type="SAM" id="Phobius"/>
    </source>
</evidence>
<accession>A0AAV2YQA6</accession>
<evidence type="ECO:0000313" key="3">
    <source>
        <dbReference type="EMBL" id="DAZ95958.1"/>
    </source>
</evidence>
<reference evidence="3" key="2">
    <citation type="journal article" date="2023" name="Microbiol Resour">
        <title>Decontamination and Annotation of the Draft Genome Sequence of the Oomycete Lagenidium giganteum ARSEF 373.</title>
        <authorList>
            <person name="Morgan W.R."/>
            <person name="Tartar A."/>
        </authorList>
    </citation>
    <scope>NUCLEOTIDE SEQUENCE</scope>
    <source>
        <strain evidence="3">ARSEF 373</strain>
    </source>
</reference>
<organism evidence="3 4">
    <name type="scientific">Lagenidium giganteum</name>
    <dbReference type="NCBI Taxonomy" id="4803"/>
    <lineage>
        <taxon>Eukaryota</taxon>
        <taxon>Sar</taxon>
        <taxon>Stramenopiles</taxon>
        <taxon>Oomycota</taxon>
        <taxon>Peronosporomycetes</taxon>
        <taxon>Pythiales</taxon>
        <taxon>Pythiaceae</taxon>
    </lineage>
</organism>